<keyword evidence="3" id="KW-0677">Repeat</keyword>
<evidence type="ECO:0000256" key="2">
    <source>
        <dbReference type="ARBA" id="ARBA00022692"/>
    </source>
</evidence>
<evidence type="ECO:0000313" key="9">
    <source>
        <dbReference type="EMBL" id="CAJ1968314.1"/>
    </source>
</evidence>
<sequence length="269" mass="29999">MLPEMRTTASALNEPDLANFEVLKRGPRDFITLKIEHMLNDAGVQTITTQQEVSSSSSSPSIIPTQLTKLWDTLWLKYLQYRPNWIEEKRGSLMVVATVIATMTFQSAISPPGGVWQEDTSSSGLNCTSYGICKAGTAVLAYDFSHEGFVTFMTFNTISFFSSLFVVLMLISGIRLDNKPMMWMLIIALFLALSSMGHTYVSAQRLVTPHHIAHTVDTTTMSFSTVWIIILVVVILFHFLHLVIFCAKKVQGKLLNNSSNQLPFFSGSD</sequence>
<feature type="domain" description="PGG" evidence="8">
    <location>
        <begin position="84"/>
        <end position="204"/>
    </location>
</feature>
<evidence type="ECO:0000256" key="6">
    <source>
        <dbReference type="ARBA" id="ARBA00023136"/>
    </source>
</evidence>
<dbReference type="PANTHER" id="PTHR24186">
    <property type="entry name" value="PROTEIN PHOSPHATASE 1 REGULATORY SUBUNIT"/>
    <property type="match status" value="1"/>
</dbReference>
<evidence type="ECO:0000256" key="4">
    <source>
        <dbReference type="ARBA" id="ARBA00022989"/>
    </source>
</evidence>
<proteinExistence type="predicted"/>
<dbReference type="Gramene" id="rna-AYBTSS11_LOCUS21649">
    <property type="protein sequence ID" value="CAJ1968314.1"/>
    <property type="gene ID" value="gene-AYBTSS11_LOCUS21649"/>
</dbReference>
<evidence type="ECO:0000256" key="7">
    <source>
        <dbReference type="SAM" id="Phobius"/>
    </source>
</evidence>
<dbReference type="EMBL" id="OY731404">
    <property type="protein sequence ID" value="CAJ1968314.1"/>
    <property type="molecule type" value="Genomic_DNA"/>
</dbReference>
<evidence type="ECO:0000313" key="10">
    <source>
        <dbReference type="Proteomes" id="UP001189624"/>
    </source>
</evidence>
<keyword evidence="6 7" id="KW-0472">Membrane</keyword>
<keyword evidence="5" id="KW-0040">ANK repeat</keyword>
<keyword evidence="4 7" id="KW-1133">Transmembrane helix</keyword>
<dbReference type="InterPro" id="IPR026961">
    <property type="entry name" value="PGG_dom"/>
</dbReference>
<dbReference type="Pfam" id="PF13962">
    <property type="entry name" value="PGG"/>
    <property type="match status" value="1"/>
</dbReference>
<reference evidence="9" key="1">
    <citation type="submission" date="2023-10" db="EMBL/GenBank/DDBJ databases">
        <authorList>
            <person name="Domelevo Entfellner J.-B."/>
        </authorList>
    </citation>
    <scope>NUCLEOTIDE SEQUENCE</scope>
</reference>
<protein>
    <recommendedName>
        <fullName evidence="8">PGG domain-containing protein</fullName>
    </recommendedName>
</protein>
<evidence type="ECO:0000256" key="3">
    <source>
        <dbReference type="ARBA" id="ARBA00022737"/>
    </source>
</evidence>
<organism evidence="9 10">
    <name type="scientific">Sphenostylis stenocarpa</name>
    <dbReference type="NCBI Taxonomy" id="92480"/>
    <lineage>
        <taxon>Eukaryota</taxon>
        <taxon>Viridiplantae</taxon>
        <taxon>Streptophyta</taxon>
        <taxon>Embryophyta</taxon>
        <taxon>Tracheophyta</taxon>
        <taxon>Spermatophyta</taxon>
        <taxon>Magnoliopsida</taxon>
        <taxon>eudicotyledons</taxon>
        <taxon>Gunneridae</taxon>
        <taxon>Pentapetalae</taxon>
        <taxon>rosids</taxon>
        <taxon>fabids</taxon>
        <taxon>Fabales</taxon>
        <taxon>Fabaceae</taxon>
        <taxon>Papilionoideae</taxon>
        <taxon>50 kb inversion clade</taxon>
        <taxon>NPAAA clade</taxon>
        <taxon>indigoferoid/millettioid clade</taxon>
        <taxon>Phaseoleae</taxon>
        <taxon>Sphenostylis</taxon>
    </lineage>
</organism>
<comment type="subcellular location">
    <subcellularLocation>
        <location evidence="1">Membrane</location>
        <topology evidence="1">Multi-pass membrane protein</topology>
    </subcellularLocation>
</comment>
<feature type="transmembrane region" description="Helical" evidence="7">
    <location>
        <begin position="221"/>
        <end position="247"/>
    </location>
</feature>
<feature type="transmembrane region" description="Helical" evidence="7">
    <location>
        <begin position="91"/>
        <end position="109"/>
    </location>
</feature>
<name>A0AA86T556_9FABA</name>
<keyword evidence="10" id="KW-1185">Reference proteome</keyword>
<accession>A0AA86T556</accession>
<dbReference type="PANTHER" id="PTHR24186:SF37">
    <property type="entry name" value="PGG DOMAIN-CONTAINING PROTEIN"/>
    <property type="match status" value="1"/>
</dbReference>
<evidence type="ECO:0000256" key="1">
    <source>
        <dbReference type="ARBA" id="ARBA00004141"/>
    </source>
</evidence>
<gene>
    <name evidence="9" type="ORF">AYBTSS11_LOCUS21649</name>
</gene>
<dbReference type="GO" id="GO:0005886">
    <property type="term" value="C:plasma membrane"/>
    <property type="evidence" value="ECO:0007669"/>
    <property type="project" value="TreeGrafter"/>
</dbReference>
<dbReference type="AlphaFoldDB" id="A0AA86T556"/>
<evidence type="ECO:0000256" key="5">
    <source>
        <dbReference type="ARBA" id="ARBA00023043"/>
    </source>
</evidence>
<feature type="transmembrane region" description="Helical" evidence="7">
    <location>
        <begin position="183"/>
        <end position="201"/>
    </location>
</feature>
<feature type="transmembrane region" description="Helical" evidence="7">
    <location>
        <begin position="149"/>
        <end position="171"/>
    </location>
</feature>
<evidence type="ECO:0000259" key="8">
    <source>
        <dbReference type="Pfam" id="PF13962"/>
    </source>
</evidence>
<dbReference type="Proteomes" id="UP001189624">
    <property type="component" value="Chromosome 7"/>
</dbReference>
<keyword evidence="2 7" id="KW-0812">Transmembrane</keyword>